<proteinExistence type="predicted"/>
<evidence type="ECO:0000313" key="2">
    <source>
        <dbReference type="Proteomes" id="UP001281003"/>
    </source>
</evidence>
<evidence type="ECO:0000313" key="1">
    <source>
        <dbReference type="EMBL" id="KAK3402426.1"/>
    </source>
</evidence>
<reference evidence="1" key="1">
    <citation type="journal article" date="2023" name="Mol. Phylogenet. Evol.">
        <title>Genome-scale phylogeny and comparative genomics of the fungal order Sordariales.</title>
        <authorList>
            <person name="Hensen N."/>
            <person name="Bonometti L."/>
            <person name="Westerberg I."/>
            <person name="Brannstrom I.O."/>
            <person name="Guillou S."/>
            <person name="Cros-Aarteil S."/>
            <person name="Calhoun S."/>
            <person name="Haridas S."/>
            <person name="Kuo A."/>
            <person name="Mondo S."/>
            <person name="Pangilinan J."/>
            <person name="Riley R."/>
            <person name="LaButti K."/>
            <person name="Andreopoulos B."/>
            <person name="Lipzen A."/>
            <person name="Chen C."/>
            <person name="Yan M."/>
            <person name="Daum C."/>
            <person name="Ng V."/>
            <person name="Clum A."/>
            <person name="Steindorff A."/>
            <person name="Ohm R.A."/>
            <person name="Martin F."/>
            <person name="Silar P."/>
            <person name="Natvig D.O."/>
            <person name="Lalanne C."/>
            <person name="Gautier V."/>
            <person name="Ament-Velasquez S.L."/>
            <person name="Kruys A."/>
            <person name="Hutchinson M.I."/>
            <person name="Powell A.J."/>
            <person name="Barry K."/>
            <person name="Miller A.N."/>
            <person name="Grigoriev I.V."/>
            <person name="Debuchy R."/>
            <person name="Gladieux P."/>
            <person name="Hiltunen Thoren M."/>
            <person name="Johannesson H."/>
        </authorList>
    </citation>
    <scope>NUCLEOTIDE SEQUENCE</scope>
    <source>
        <strain evidence="1">FGSC 1904</strain>
    </source>
</reference>
<sequence length="136" mass="15869">EFRKGYYNGWGFIYRGLTGVYTLYKDINSSIGALEYKGNSKVRYIYGGNSVGVLRIRRGVVYTELIYWARYIYGGNSVYYIYPSVLYIQVYIRLGKYIIYIINRESRYIIYIGANTLYIRLSIINISVKVGRNNPG</sequence>
<gene>
    <name evidence="1" type="ORF">B0T20DRAFT_388142</name>
</gene>
<protein>
    <submittedName>
        <fullName evidence="1">Uncharacterized protein</fullName>
    </submittedName>
</protein>
<comment type="caution">
    <text evidence="1">The sequence shown here is derived from an EMBL/GenBank/DDBJ whole genome shotgun (WGS) entry which is preliminary data.</text>
</comment>
<feature type="non-terminal residue" evidence="1">
    <location>
        <position position="1"/>
    </location>
</feature>
<name>A0AAE0UFJ8_SORBR</name>
<dbReference type="EMBL" id="JAUTDP010000001">
    <property type="protein sequence ID" value="KAK3402426.1"/>
    <property type="molecule type" value="Genomic_DNA"/>
</dbReference>
<reference evidence="1" key="2">
    <citation type="submission" date="2023-07" db="EMBL/GenBank/DDBJ databases">
        <authorList>
            <consortium name="Lawrence Berkeley National Laboratory"/>
            <person name="Haridas S."/>
            <person name="Hensen N."/>
            <person name="Bonometti L."/>
            <person name="Westerberg I."/>
            <person name="Brannstrom I.O."/>
            <person name="Guillou S."/>
            <person name="Cros-Aarteil S."/>
            <person name="Calhoun S."/>
            <person name="Kuo A."/>
            <person name="Mondo S."/>
            <person name="Pangilinan J."/>
            <person name="Riley R."/>
            <person name="LaButti K."/>
            <person name="Andreopoulos B."/>
            <person name="Lipzen A."/>
            <person name="Chen C."/>
            <person name="Yanf M."/>
            <person name="Daum C."/>
            <person name="Ng V."/>
            <person name="Clum A."/>
            <person name="Steindorff A."/>
            <person name="Ohm R."/>
            <person name="Martin F."/>
            <person name="Silar P."/>
            <person name="Natvig D."/>
            <person name="Lalanne C."/>
            <person name="Gautier V."/>
            <person name="Ament-velasquez S.L."/>
            <person name="Kruys A."/>
            <person name="Hutchinson M.I."/>
            <person name="Powell A.J."/>
            <person name="Barry K."/>
            <person name="Miller A.N."/>
            <person name="Grigoriev I.V."/>
            <person name="Debuchy R."/>
            <person name="Gladieux P."/>
            <person name="Thoren M.H."/>
            <person name="Johannesson H."/>
        </authorList>
    </citation>
    <scope>NUCLEOTIDE SEQUENCE</scope>
    <source>
        <strain evidence="1">FGSC 1904</strain>
    </source>
</reference>
<organism evidence="1 2">
    <name type="scientific">Sordaria brevicollis</name>
    <dbReference type="NCBI Taxonomy" id="83679"/>
    <lineage>
        <taxon>Eukaryota</taxon>
        <taxon>Fungi</taxon>
        <taxon>Dikarya</taxon>
        <taxon>Ascomycota</taxon>
        <taxon>Pezizomycotina</taxon>
        <taxon>Sordariomycetes</taxon>
        <taxon>Sordariomycetidae</taxon>
        <taxon>Sordariales</taxon>
        <taxon>Sordariaceae</taxon>
        <taxon>Sordaria</taxon>
    </lineage>
</organism>
<accession>A0AAE0UFJ8</accession>
<keyword evidence="2" id="KW-1185">Reference proteome</keyword>
<dbReference type="Proteomes" id="UP001281003">
    <property type="component" value="Unassembled WGS sequence"/>
</dbReference>
<dbReference type="AlphaFoldDB" id="A0AAE0UFJ8"/>